<accession>A0A401ZZQ4</accession>
<keyword evidence="5 7" id="KW-1133">Transmembrane helix</keyword>
<feature type="transmembrane region" description="Helical" evidence="7">
    <location>
        <begin position="139"/>
        <end position="162"/>
    </location>
</feature>
<dbReference type="PANTHER" id="PTHR42709">
    <property type="entry name" value="ALKALINE PHOSPHATASE LIKE PROTEIN"/>
    <property type="match status" value="1"/>
</dbReference>
<evidence type="ECO:0000313" key="9">
    <source>
        <dbReference type="EMBL" id="GCE12324.1"/>
    </source>
</evidence>
<evidence type="ECO:0000256" key="1">
    <source>
        <dbReference type="ARBA" id="ARBA00004651"/>
    </source>
</evidence>
<reference evidence="10" key="1">
    <citation type="submission" date="2018-12" db="EMBL/GenBank/DDBJ databases">
        <title>Tengunoibacter tsumagoiensis gen. nov., sp. nov., Dictyobacter kobayashii sp. nov., D. alpinus sp. nov., and D. joshuensis sp. nov. and description of Dictyobacteraceae fam. nov. within the order Ktedonobacterales isolated from Tengu-no-mugimeshi.</title>
        <authorList>
            <person name="Wang C.M."/>
            <person name="Zheng Y."/>
            <person name="Sakai Y."/>
            <person name="Toyoda A."/>
            <person name="Minakuchi Y."/>
            <person name="Abe K."/>
            <person name="Yokota A."/>
            <person name="Yabe S."/>
        </authorList>
    </citation>
    <scope>NUCLEOTIDE SEQUENCE [LARGE SCALE GENOMIC DNA]</scope>
    <source>
        <strain evidence="10">Uno3</strain>
    </source>
</reference>
<keyword evidence="10" id="KW-1185">Reference proteome</keyword>
<feature type="transmembrane region" description="Helical" evidence="7">
    <location>
        <begin position="174"/>
        <end position="193"/>
    </location>
</feature>
<dbReference type="InterPro" id="IPR032816">
    <property type="entry name" value="VTT_dom"/>
</dbReference>
<evidence type="ECO:0000256" key="5">
    <source>
        <dbReference type="ARBA" id="ARBA00022989"/>
    </source>
</evidence>
<evidence type="ECO:0000259" key="8">
    <source>
        <dbReference type="Pfam" id="PF09335"/>
    </source>
</evidence>
<keyword evidence="3" id="KW-1003">Cell membrane</keyword>
<dbReference type="Pfam" id="PF09335">
    <property type="entry name" value="VTT_dom"/>
    <property type="match status" value="1"/>
</dbReference>
<dbReference type="AlphaFoldDB" id="A0A401ZZQ4"/>
<protein>
    <recommendedName>
        <fullName evidence="8">VTT domain-containing protein</fullName>
    </recommendedName>
</protein>
<evidence type="ECO:0000256" key="7">
    <source>
        <dbReference type="SAM" id="Phobius"/>
    </source>
</evidence>
<evidence type="ECO:0000256" key="3">
    <source>
        <dbReference type="ARBA" id="ARBA00022475"/>
    </source>
</evidence>
<comment type="similarity">
    <text evidence="2">Belongs to the DedA family.</text>
</comment>
<feature type="domain" description="VTT" evidence="8">
    <location>
        <begin position="37"/>
        <end position="159"/>
    </location>
</feature>
<dbReference type="GO" id="GO:0005886">
    <property type="term" value="C:plasma membrane"/>
    <property type="evidence" value="ECO:0007669"/>
    <property type="project" value="UniProtKB-SubCell"/>
</dbReference>
<feature type="transmembrane region" description="Helical" evidence="7">
    <location>
        <begin position="51"/>
        <end position="72"/>
    </location>
</feature>
<evidence type="ECO:0000256" key="2">
    <source>
        <dbReference type="ARBA" id="ARBA00010792"/>
    </source>
</evidence>
<dbReference type="EMBL" id="BIFR01000001">
    <property type="protein sequence ID" value="GCE12324.1"/>
    <property type="molecule type" value="Genomic_DNA"/>
</dbReference>
<dbReference type="InterPro" id="IPR051311">
    <property type="entry name" value="DedA_domain"/>
</dbReference>
<name>A0A401ZZQ4_9CHLR</name>
<feature type="transmembrane region" description="Helical" evidence="7">
    <location>
        <begin position="7"/>
        <end position="31"/>
    </location>
</feature>
<evidence type="ECO:0000256" key="6">
    <source>
        <dbReference type="ARBA" id="ARBA00023136"/>
    </source>
</evidence>
<evidence type="ECO:0000313" key="10">
    <source>
        <dbReference type="Proteomes" id="UP000287352"/>
    </source>
</evidence>
<proteinExistence type="inferred from homology"/>
<dbReference type="Proteomes" id="UP000287352">
    <property type="component" value="Unassembled WGS sequence"/>
</dbReference>
<gene>
    <name evidence="9" type="ORF">KTT_21830</name>
</gene>
<organism evidence="9 10">
    <name type="scientific">Tengunoibacter tsumagoiensis</name>
    <dbReference type="NCBI Taxonomy" id="2014871"/>
    <lineage>
        <taxon>Bacteria</taxon>
        <taxon>Bacillati</taxon>
        <taxon>Chloroflexota</taxon>
        <taxon>Ktedonobacteria</taxon>
        <taxon>Ktedonobacterales</taxon>
        <taxon>Dictyobacteraceae</taxon>
        <taxon>Tengunoibacter</taxon>
    </lineage>
</organism>
<evidence type="ECO:0000256" key="4">
    <source>
        <dbReference type="ARBA" id="ARBA00022692"/>
    </source>
</evidence>
<comment type="subcellular location">
    <subcellularLocation>
        <location evidence="1">Cell membrane</location>
        <topology evidence="1">Multi-pass membrane protein</topology>
    </subcellularLocation>
</comment>
<dbReference type="PANTHER" id="PTHR42709:SF6">
    <property type="entry name" value="UNDECAPRENYL PHOSPHATE TRANSPORTER A"/>
    <property type="match status" value="1"/>
</dbReference>
<dbReference type="RefSeq" id="WP_161975408.1">
    <property type="nucleotide sequence ID" value="NZ_BIFR01000001.1"/>
</dbReference>
<keyword evidence="6 7" id="KW-0472">Membrane</keyword>
<comment type="caution">
    <text evidence="9">The sequence shown here is derived from an EMBL/GenBank/DDBJ whole genome shotgun (WGS) entry which is preliminary data.</text>
</comment>
<keyword evidence="4 7" id="KW-0812">Transmembrane</keyword>
<sequence>MHTVTHFFLSASPLLVYILVAVVLMLESSAIPIANNTLLLLTGALSAHGQLNIVLLFVAAVVGSIAGACLAYQIGLSNGPAFLARVARLLRLNEQKIGFAERWYQKSGARMIFISRMTPYVRPFACFPAGIFRMPFPTFFLASFSGSTIWCLALLALGWFVGDRYHQVLRLMQRYTLPSVLVVVVLLVLYILGSRLIKQRFHSQGEARGSEGRQEYVARGRRYSGFMR</sequence>